<evidence type="ECO:0000256" key="5">
    <source>
        <dbReference type="ARBA" id="ARBA00022692"/>
    </source>
</evidence>
<keyword evidence="7 9" id="KW-0472">Membrane</keyword>
<dbReference type="PANTHER" id="PTHR30574:SF1">
    <property type="entry name" value="SULPHUR TRANSPORT DOMAIN-CONTAINING PROTEIN"/>
    <property type="match status" value="1"/>
</dbReference>
<evidence type="ECO:0000256" key="2">
    <source>
        <dbReference type="ARBA" id="ARBA00022448"/>
    </source>
</evidence>
<keyword evidence="5 9" id="KW-0812">Transmembrane</keyword>
<gene>
    <name evidence="10" type="ORF">EDC14_1012101</name>
</gene>
<evidence type="ECO:0000256" key="9">
    <source>
        <dbReference type="SAM" id="Phobius"/>
    </source>
</evidence>
<accession>A0A4R1RSP0</accession>
<proteinExistence type="inferred from homology"/>
<keyword evidence="2" id="KW-0813">Transport</keyword>
<comment type="subcellular location">
    <subcellularLocation>
        <location evidence="1">Cell inner membrane</location>
        <topology evidence="1">Multi-pass membrane protein</topology>
    </subcellularLocation>
</comment>
<comment type="caution">
    <text evidence="10">The sequence shown here is derived from an EMBL/GenBank/DDBJ whole genome shotgun (WGS) entry which is preliminary data.</text>
</comment>
<reference evidence="10 11" key="1">
    <citation type="submission" date="2019-03" db="EMBL/GenBank/DDBJ databases">
        <title>Genomic Encyclopedia of Type Strains, Phase IV (KMG-IV): sequencing the most valuable type-strain genomes for metagenomic binning, comparative biology and taxonomic classification.</title>
        <authorList>
            <person name="Goeker M."/>
        </authorList>
    </citation>
    <scope>NUCLEOTIDE SEQUENCE [LARGE SCALE GENOMIC DNA]</scope>
    <source>
        <strain evidence="10 11">LX-B</strain>
    </source>
</reference>
<evidence type="ECO:0000313" key="11">
    <source>
        <dbReference type="Proteomes" id="UP000295008"/>
    </source>
</evidence>
<evidence type="ECO:0000256" key="4">
    <source>
        <dbReference type="ARBA" id="ARBA00022519"/>
    </source>
</evidence>
<evidence type="ECO:0000256" key="3">
    <source>
        <dbReference type="ARBA" id="ARBA00022475"/>
    </source>
</evidence>
<dbReference type="EMBL" id="SLUN01000012">
    <property type="protein sequence ID" value="TCL69404.1"/>
    <property type="molecule type" value="Genomic_DNA"/>
</dbReference>
<keyword evidence="3" id="KW-1003">Cell membrane</keyword>
<evidence type="ECO:0000256" key="1">
    <source>
        <dbReference type="ARBA" id="ARBA00004429"/>
    </source>
</evidence>
<keyword evidence="4" id="KW-0997">Cell inner membrane</keyword>
<evidence type="ECO:0000256" key="8">
    <source>
        <dbReference type="ARBA" id="ARBA00035655"/>
    </source>
</evidence>
<dbReference type="OrthoDB" id="9794165at2"/>
<feature type="transmembrane region" description="Helical" evidence="9">
    <location>
        <begin position="151"/>
        <end position="172"/>
    </location>
</feature>
<evidence type="ECO:0000256" key="7">
    <source>
        <dbReference type="ARBA" id="ARBA00023136"/>
    </source>
</evidence>
<evidence type="ECO:0000313" key="10">
    <source>
        <dbReference type="EMBL" id="TCL69404.1"/>
    </source>
</evidence>
<dbReference type="Proteomes" id="UP000295008">
    <property type="component" value="Unassembled WGS sequence"/>
</dbReference>
<dbReference type="PANTHER" id="PTHR30574">
    <property type="entry name" value="INNER MEMBRANE PROTEIN YEDE"/>
    <property type="match status" value="1"/>
</dbReference>
<protein>
    <submittedName>
        <fullName evidence="10">Uncharacterized protein</fullName>
    </submittedName>
</protein>
<dbReference type="GO" id="GO:0005886">
    <property type="term" value="C:plasma membrane"/>
    <property type="evidence" value="ECO:0007669"/>
    <property type="project" value="UniProtKB-SubCell"/>
</dbReference>
<dbReference type="RefSeq" id="WP_132014419.1">
    <property type="nucleotide sequence ID" value="NZ_SLUN01000012.1"/>
</dbReference>
<sequence length="176" mass="19179">MSLQENRIFKAVIKEPWPYTTGAILLAVLNIALFAISNAPWGVTTAFSYWGGWLAKTFGIPVEQWFYFAEPHRQALKLSFFTHSGTLMNLGIIVGALLAALAASQFKLKKIKSVAQVIAAICGGLLMGYGARLAFGCNIGALFSGVASSSLHGWLFMVFMFVGAWIGSKLLVKYFM</sequence>
<keyword evidence="6 9" id="KW-1133">Transmembrane helix</keyword>
<evidence type="ECO:0000256" key="6">
    <source>
        <dbReference type="ARBA" id="ARBA00022989"/>
    </source>
</evidence>
<comment type="similarity">
    <text evidence="8">Belongs to the TsuA/YedE (TC 9.B.102) family.</text>
</comment>
<dbReference type="Pfam" id="PF04143">
    <property type="entry name" value="Sulf_transp"/>
    <property type="match status" value="1"/>
</dbReference>
<name>A0A4R1RSP0_HYDET</name>
<dbReference type="AlphaFoldDB" id="A0A4R1RSP0"/>
<dbReference type="InterPro" id="IPR007272">
    <property type="entry name" value="Sulf_transp_TsuA/YedE"/>
</dbReference>
<feature type="transmembrane region" description="Helical" evidence="9">
    <location>
        <begin position="80"/>
        <end position="102"/>
    </location>
</feature>
<feature type="transmembrane region" description="Helical" evidence="9">
    <location>
        <begin position="114"/>
        <end position="131"/>
    </location>
</feature>
<organism evidence="10 11">
    <name type="scientific">Hydrogenispora ethanolica</name>
    <dbReference type="NCBI Taxonomy" id="1082276"/>
    <lineage>
        <taxon>Bacteria</taxon>
        <taxon>Bacillati</taxon>
        <taxon>Bacillota</taxon>
        <taxon>Hydrogenispora</taxon>
    </lineage>
</organism>
<keyword evidence="11" id="KW-1185">Reference proteome</keyword>
<feature type="transmembrane region" description="Helical" evidence="9">
    <location>
        <begin position="21"/>
        <end position="41"/>
    </location>
</feature>